<organism evidence="1 2">
    <name type="scientific">Portunus trituberculatus</name>
    <name type="common">Swimming crab</name>
    <name type="synonym">Neptunus trituberculatus</name>
    <dbReference type="NCBI Taxonomy" id="210409"/>
    <lineage>
        <taxon>Eukaryota</taxon>
        <taxon>Metazoa</taxon>
        <taxon>Ecdysozoa</taxon>
        <taxon>Arthropoda</taxon>
        <taxon>Crustacea</taxon>
        <taxon>Multicrustacea</taxon>
        <taxon>Malacostraca</taxon>
        <taxon>Eumalacostraca</taxon>
        <taxon>Eucarida</taxon>
        <taxon>Decapoda</taxon>
        <taxon>Pleocyemata</taxon>
        <taxon>Brachyura</taxon>
        <taxon>Eubrachyura</taxon>
        <taxon>Portunoidea</taxon>
        <taxon>Portunidae</taxon>
        <taxon>Portuninae</taxon>
        <taxon>Portunus</taxon>
    </lineage>
</organism>
<dbReference type="AlphaFoldDB" id="A0A5B7H8C7"/>
<reference evidence="1 2" key="1">
    <citation type="submission" date="2019-05" db="EMBL/GenBank/DDBJ databases">
        <title>Another draft genome of Portunus trituberculatus and its Hox gene families provides insights of decapod evolution.</title>
        <authorList>
            <person name="Jeong J.-H."/>
            <person name="Song I."/>
            <person name="Kim S."/>
            <person name="Choi T."/>
            <person name="Kim D."/>
            <person name="Ryu S."/>
            <person name="Kim W."/>
        </authorList>
    </citation>
    <scope>NUCLEOTIDE SEQUENCE [LARGE SCALE GENOMIC DNA]</scope>
    <source>
        <tissue evidence="1">Muscle</tissue>
    </source>
</reference>
<sequence>MSGEVPHWWSLHLVNGKEATTTKWAIQCLTTMIPTTQAIPSLPFIILTTIRAILSLPIMIPTTQATQFLPFIIPITIRLIQFHPIMDLISQAIMIPTTRGTMTTTDFTRR</sequence>
<protein>
    <submittedName>
        <fullName evidence="1">Uncharacterized protein</fullName>
    </submittedName>
</protein>
<keyword evidence="2" id="KW-1185">Reference proteome</keyword>
<comment type="caution">
    <text evidence="1">The sequence shown here is derived from an EMBL/GenBank/DDBJ whole genome shotgun (WGS) entry which is preliminary data.</text>
</comment>
<gene>
    <name evidence="1" type="ORF">E2C01_059642</name>
</gene>
<dbReference type="EMBL" id="VSRR010023459">
    <property type="protein sequence ID" value="MPC65507.1"/>
    <property type="molecule type" value="Genomic_DNA"/>
</dbReference>
<evidence type="ECO:0000313" key="2">
    <source>
        <dbReference type="Proteomes" id="UP000324222"/>
    </source>
</evidence>
<accession>A0A5B7H8C7</accession>
<name>A0A5B7H8C7_PORTR</name>
<evidence type="ECO:0000313" key="1">
    <source>
        <dbReference type="EMBL" id="MPC65507.1"/>
    </source>
</evidence>
<dbReference type="Proteomes" id="UP000324222">
    <property type="component" value="Unassembled WGS sequence"/>
</dbReference>
<proteinExistence type="predicted"/>